<sequence length="204" mass="21911">MRTRPRRRPMHKAVHIASMVFLAAGTLSGCSAAPTPSPHGSSEPAAEATAAPTETPPVFASNEEALAAAAAAYGAYLTAGDTAGAEGSDSWIKYLALTTGLERDDEVKTKKELEQNGWRFSGTTSFDSMTVQSFNPRPDGRWEVRAYVCLDLSQSQKVDASGIVVSDPNRLARWPLVVTFKTPDEISQQLLISESTVWSGSNFC</sequence>
<feature type="signal peptide" evidence="2">
    <location>
        <begin position="1"/>
        <end position="32"/>
    </location>
</feature>
<organism evidence="3 4">
    <name type="scientific">Cryobacterium flavum</name>
    <dbReference type="NCBI Taxonomy" id="1424659"/>
    <lineage>
        <taxon>Bacteria</taxon>
        <taxon>Bacillati</taxon>
        <taxon>Actinomycetota</taxon>
        <taxon>Actinomycetes</taxon>
        <taxon>Micrococcales</taxon>
        <taxon>Microbacteriaceae</taxon>
        <taxon>Cryobacterium</taxon>
    </lineage>
</organism>
<proteinExistence type="predicted"/>
<evidence type="ECO:0008006" key="5">
    <source>
        <dbReference type="Google" id="ProtNLM"/>
    </source>
</evidence>
<dbReference type="EMBL" id="FNIB01000009">
    <property type="protein sequence ID" value="SDO03028.1"/>
    <property type="molecule type" value="Genomic_DNA"/>
</dbReference>
<feature type="region of interest" description="Disordered" evidence="1">
    <location>
        <begin position="31"/>
        <end position="55"/>
    </location>
</feature>
<dbReference type="Proteomes" id="UP000199639">
    <property type="component" value="Unassembled WGS sequence"/>
</dbReference>
<evidence type="ECO:0000313" key="3">
    <source>
        <dbReference type="EMBL" id="SDO03028.1"/>
    </source>
</evidence>
<dbReference type="PROSITE" id="PS51257">
    <property type="entry name" value="PROKAR_LIPOPROTEIN"/>
    <property type="match status" value="1"/>
</dbReference>
<name>A0A5E9G0W1_9MICO</name>
<keyword evidence="2" id="KW-0732">Signal</keyword>
<gene>
    <name evidence="3" type="ORF">SAMN05216368_10991</name>
</gene>
<reference evidence="3 4" key="1">
    <citation type="submission" date="2016-10" db="EMBL/GenBank/DDBJ databases">
        <authorList>
            <person name="Varghese N."/>
            <person name="Submissions S."/>
        </authorList>
    </citation>
    <scope>NUCLEOTIDE SEQUENCE [LARGE SCALE GENOMIC DNA]</scope>
    <source>
        <strain evidence="3 4">CGMCC 1.11215</strain>
    </source>
</reference>
<evidence type="ECO:0000313" key="4">
    <source>
        <dbReference type="Proteomes" id="UP000199639"/>
    </source>
</evidence>
<feature type="chain" id="PRO_5023059197" description="Lipoprotein" evidence="2">
    <location>
        <begin position="33"/>
        <end position="204"/>
    </location>
</feature>
<dbReference type="STRING" id="1424659.SAMN05216368_10991"/>
<accession>A0A5E9G0W1</accession>
<evidence type="ECO:0000256" key="1">
    <source>
        <dbReference type="SAM" id="MobiDB-lite"/>
    </source>
</evidence>
<dbReference type="AlphaFoldDB" id="A0A5E9G0W1"/>
<feature type="compositionally biased region" description="Low complexity" evidence="1">
    <location>
        <begin position="43"/>
        <end position="55"/>
    </location>
</feature>
<evidence type="ECO:0000256" key="2">
    <source>
        <dbReference type="SAM" id="SignalP"/>
    </source>
</evidence>
<protein>
    <recommendedName>
        <fullName evidence="5">Lipoprotein</fullName>
    </recommendedName>
</protein>